<dbReference type="InterPro" id="IPR001138">
    <property type="entry name" value="Zn2Cys6_DnaBD"/>
</dbReference>
<keyword evidence="4" id="KW-0804">Transcription</keyword>
<feature type="region of interest" description="Disordered" evidence="6">
    <location>
        <begin position="318"/>
        <end position="337"/>
    </location>
</feature>
<evidence type="ECO:0000256" key="1">
    <source>
        <dbReference type="ARBA" id="ARBA00004123"/>
    </source>
</evidence>
<dbReference type="PROSITE" id="PS50048">
    <property type="entry name" value="ZN2_CY6_FUNGAL_2"/>
    <property type="match status" value="1"/>
</dbReference>
<dbReference type="GO" id="GO:0008270">
    <property type="term" value="F:zinc ion binding"/>
    <property type="evidence" value="ECO:0007669"/>
    <property type="project" value="InterPro"/>
</dbReference>
<evidence type="ECO:0000256" key="3">
    <source>
        <dbReference type="ARBA" id="ARBA00023125"/>
    </source>
</evidence>
<evidence type="ECO:0000313" key="8">
    <source>
        <dbReference type="EMBL" id="KAJ6056742.1"/>
    </source>
</evidence>
<dbReference type="InterPro" id="IPR021858">
    <property type="entry name" value="Fun_TF"/>
</dbReference>
<accession>A0AAD6NDJ8</accession>
<protein>
    <recommendedName>
        <fullName evidence="7">Zn(2)-C6 fungal-type domain-containing protein</fullName>
    </recommendedName>
</protein>
<dbReference type="Proteomes" id="UP001219568">
    <property type="component" value="Unassembled WGS sequence"/>
</dbReference>
<dbReference type="AlphaFoldDB" id="A0AAD6NDJ8"/>
<dbReference type="SMART" id="SM00066">
    <property type="entry name" value="GAL4"/>
    <property type="match status" value="1"/>
</dbReference>
<dbReference type="GO" id="GO:0000981">
    <property type="term" value="F:DNA-binding transcription factor activity, RNA polymerase II-specific"/>
    <property type="evidence" value="ECO:0007669"/>
    <property type="project" value="InterPro"/>
</dbReference>
<dbReference type="Pfam" id="PF11951">
    <property type="entry name" value="Fungal_trans_2"/>
    <property type="match status" value="1"/>
</dbReference>
<evidence type="ECO:0000313" key="9">
    <source>
        <dbReference type="Proteomes" id="UP001219568"/>
    </source>
</evidence>
<reference evidence="8" key="1">
    <citation type="journal article" date="2023" name="IMA Fungus">
        <title>Comparative genomic study of the Penicillium genus elucidates a diverse pangenome and 15 lateral gene transfer events.</title>
        <authorList>
            <person name="Petersen C."/>
            <person name="Sorensen T."/>
            <person name="Nielsen M.R."/>
            <person name="Sondergaard T.E."/>
            <person name="Sorensen J.L."/>
            <person name="Fitzpatrick D.A."/>
            <person name="Frisvad J.C."/>
            <person name="Nielsen K.L."/>
        </authorList>
    </citation>
    <scope>NUCLEOTIDE SEQUENCE</scope>
    <source>
        <strain evidence="8">IBT 15450</strain>
    </source>
</reference>
<organism evidence="8 9">
    <name type="scientific">Penicillium canescens</name>
    <dbReference type="NCBI Taxonomy" id="5083"/>
    <lineage>
        <taxon>Eukaryota</taxon>
        <taxon>Fungi</taxon>
        <taxon>Dikarya</taxon>
        <taxon>Ascomycota</taxon>
        <taxon>Pezizomycotina</taxon>
        <taxon>Eurotiomycetes</taxon>
        <taxon>Eurotiomycetidae</taxon>
        <taxon>Eurotiales</taxon>
        <taxon>Aspergillaceae</taxon>
        <taxon>Penicillium</taxon>
    </lineage>
</organism>
<dbReference type="GO" id="GO:0005634">
    <property type="term" value="C:nucleus"/>
    <property type="evidence" value="ECO:0007669"/>
    <property type="project" value="UniProtKB-SubCell"/>
</dbReference>
<comment type="caution">
    <text evidence="8">The sequence shown here is derived from an EMBL/GenBank/DDBJ whole genome shotgun (WGS) entry which is preliminary data.</text>
</comment>
<keyword evidence="5" id="KW-0539">Nucleus</keyword>
<proteinExistence type="predicted"/>
<evidence type="ECO:0000259" key="7">
    <source>
        <dbReference type="PROSITE" id="PS50048"/>
    </source>
</evidence>
<dbReference type="PANTHER" id="PTHR37534">
    <property type="entry name" value="TRANSCRIPTIONAL ACTIVATOR PROTEIN UGA3"/>
    <property type="match status" value="1"/>
</dbReference>
<evidence type="ECO:0000256" key="4">
    <source>
        <dbReference type="ARBA" id="ARBA00023163"/>
    </source>
</evidence>
<keyword evidence="9" id="KW-1185">Reference proteome</keyword>
<feature type="domain" description="Zn(2)-C6 fungal-type" evidence="7">
    <location>
        <begin position="17"/>
        <end position="47"/>
    </location>
</feature>
<dbReference type="SUPFAM" id="SSF57701">
    <property type="entry name" value="Zn2/Cys6 DNA-binding domain"/>
    <property type="match status" value="1"/>
</dbReference>
<dbReference type="Pfam" id="PF00172">
    <property type="entry name" value="Zn_clus"/>
    <property type="match status" value="1"/>
</dbReference>
<evidence type="ECO:0000256" key="6">
    <source>
        <dbReference type="SAM" id="MobiDB-lite"/>
    </source>
</evidence>
<dbReference type="Gene3D" id="4.10.240.10">
    <property type="entry name" value="Zn(2)-C6 fungal-type DNA-binding domain"/>
    <property type="match status" value="1"/>
</dbReference>
<dbReference type="CDD" id="cd00067">
    <property type="entry name" value="GAL4"/>
    <property type="match status" value="1"/>
</dbReference>
<dbReference type="EMBL" id="JAQJZL010000001">
    <property type="protein sequence ID" value="KAJ6056742.1"/>
    <property type="molecule type" value="Genomic_DNA"/>
</dbReference>
<dbReference type="PANTHER" id="PTHR37534:SF3">
    <property type="entry name" value="ZN(II)2CYS6 TRANSCRIPTION FACTOR (EUROFUNG)"/>
    <property type="match status" value="1"/>
</dbReference>
<sequence>MTGKRKSRGRGLRATTGCLICKRRHVKCDEAQPQCSPCVKGNRPCVYAPRETAHSISRHGHLTQSRTGKTPPENDPVRPHVHAPLQILVDVCDQEKTSQQERHHPDLQVSHASPLTVRGDPEPSGPSLPAYPSSDSPHILAPSPGTDISVTSTRAAPLSWFELLARDAANSDTGFLLSPLQRSPDVRSVEDKTDPRNSANLRPRSWRERESFQAAAFPRVTGIERQIAPHTTEEESSLHNDSPSWTTAFPIPLSELERRIFTHFVRFSSQWLDFYDPLRHFSTTVPQFALRSPGLMRALLAFTARHISLGSSMPGPFGTVDSLGPDDRRPSQSKSPNNIFTVDRNVAVQYYYETLRCLNKAMPHPSYASSHEVVATALLISAYEMIDGSNQDWERHLKGIFWLQRFQDNDGESGGLRQAVWWAWLRQDVWVAMRERRRVFSFWQPKKPLSMLSAPELATRATWLLGRCVNYASKDEQDTVEFPRRLERGSELLYLLQQRHDYLPPEYSPLPSVSGLPGVSGMQIFPPIWVHPSPYAASLQVHSLSRILVILHRPSSGGLEDYRAAQKLLTLSVNTICGIARTVDVGDSAARLVSLQCVFGAGMCVYTPHERLALLDLLDSHQRGLRWPITSLRKELELEYAKDEYSEFAR</sequence>
<feature type="compositionally biased region" description="Basic and acidic residues" evidence="6">
    <location>
        <begin position="184"/>
        <end position="195"/>
    </location>
</feature>
<comment type="subcellular location">
    <subcellularLocation>
        <location evidence="1">Nucleus</location>
    </subcellularLocation>
</comment>
<dbReference type="GO" id="GO:0045944">
    <property type="term" value="P:positive regulation of transcription by RNA polymerase II"/>
    <property type="evidence" value="ECO:0007669"/>
    <property type="project" value="TreeGrafter"/>
</dbReference>
<name>A0AAD6NDJ8_PENCN</name>
<feature type="region of interest" description="Disordered" evidence="6">
    <location>
        <begin position="95"/>
        <end position="148"/>
    </location>
</feature>
<dbReference type="InterPro" id="IPR036864">
    <property type="entry name" value="Zn2-C6_fun-type_DNA-bd_sf"/>
</dbReference>
<reference evidence="8" key="2">
    <citation type="submission" date="2023-01" db="EMBL/GenBank/DDBJ databases">
        <authorList>
            <person name="Petersen C."/>
        </authorList>
    </citation>
    <scope>NUCLEOTIDE SEQUENCE</scope>
    <source>
        <strain evidence="8">IBT 15450</strain>
    </source>
</reference>
<evidence type="ECO:0000256" key="5">
    <source>
        <dbReference type="ARBA" id="ARBA00023242"/>
    </source>
</evidence>
<dbReference type="PROSITE" id="PS00463">
    <property type="entry name" value="ZN2_CY6_FUNGAL_1"/>
    <property type="match status" value="1"/>
</dbReference>
<feature type="compositionally biased region" description="Basic and acidic residues" evidence="6">
    <location>
        <begin position="95"/>
        <end position="106"/>
    </location>
</feature>
<feature type="region of interest" description="Disordered" evidence="6">
    <location>
        <begin position="54"/>
        <end position="76"/>
    </location>
</feature>
<dbReference type="GO" id="GO:0000976">
    <property type="term" value="F:transcription cis-regulatory region binding"/>
    <property type="evidence" value="ECO:0007669"/>
    <property type="project" value="TreeGrafter"/>
</dbReference>
<feature type="region of interest" description="Disordered" evidence="6">
    <location>
        <begin position="184"/>
        <end position="205"/>
    </location>
</feature>
<evidence type="ECO:0000256" key="2">
    <source>
        <dbReference type="ARBA" id="ARBA00023015"/>
    </source>
</evidence>
<keyword evidence="3" id="KW-0238">DNA-binding</keyword>
<gene>
    <name evidence="8" type="ORF">N7460_000016</name>
</gene>
<keyword evidence="2" id="KW-0805">Transcription regulation</keyword>